<accession>A0A423SP61</accession>
<proteinExistence type="predicted"/>
<feature type="region of interest" description="Disordered" evidence="1">
    <location>
        <begin position="1"/>
        <end position="50"/>
    </location>
</feature>
<evidence type="ECO:0000313" key="2">
    <source>
        <dbReference type="EMBL" id="ROT66010.1"/>
    </source>
</evidence>
<evidence type="ECO:0000256" key="1">
    <source>
        <dbReference type="SAM" id="MobiDB-lite"/>
    </source>
</evidence>
<dbReference type="Proteomes" id="UP000283509">
    <property type="component" value="Unassembled WGS sequence"/>
</dbReference>
<comment type="caution">
    <text evidence="2">The sequence shown here is derived from an EMBL/GenBank/DDBJ whole genome shotgun (WGS) entry which is preliminary data.</text>
</comment>
<dbReference type="EMBL" id="QCYY01003001">
    <property type="protein sequence ID" value="ROT66010.1"/>
    <property type="molecule type" value="Genomic_DNA"/>
</dbReference>
<dbReference type="OrthoDB" id="6372687at2759"/>
<organism evidence="2 3">
    <name type="scientific">Penaeus vannamei</name>
    <name type="common">Whiteleg shrimp</name>
    <name type="synonym">Litopenaeus vannamei</name>
    <dbReference type="NCBI Taxonomy" id="6689"/>
    <lineage>
        <taxon>Eukaryota</taxon>
        <taxon>Metazoa</taxon>
        <taxon>Ecdysozoa</taxon>
        <taxon>Arthropoda</taxon>
        <taxon>Crustacea</taxon>
        <taxon>Multicrustacea</taxon>
        <taxon>Malacostraca</taxon>
        <taxon>Eumalacostraca</taxon>
        <taxon>Eucarida</taxon>
        <taxon>Decapoda</taxon>
        <taxon>Dendrobranchiata</taxon>
        <taxon>Penaeoidea</taxon>
        <taxon>Penaeidae</taxon>
        <taxon>Penaeus</taxon>
    </lineage>
</organism>
<gene>
    <name evidence="2" type="ORF">C7M84_015986</name>
</gene>
<reference evidence="2 3" key="1">
    <citation type="submission" date="2018-04" db="EMBL/GenBank/DDBJ databases">
        <authorList>
            <person name="Zhang X."/>
            <person name="Yuan J."/>
            <person name="Li F."/>
            <person name="Xiang J."/>
        </authorList>
    </citation>
    <scope>NUCLEOTIDE SEQUENCE [LARGE SCALE GENOMIC DNA]</scope>
    <source>
        <tissue evidence="2">Muscle</tissue>
    </source>
</reference>
<feature type="compositionally biased region" description="Basic and acidic residues" evidence="1">
    <location>
        <begin position="24"/>
        <end position="38"/>
    </location>
</feature>
<evidence type="ECO:0000313" key="3">
    <source>
        <dbReference type="Proteomes" id="UP000283509"/>
    </source>
</evidence>
<sequence length="382" mass="42131">MTTVPKRLALSSRSLDAAPFQEAAEAREPEREREEGRKEQRKQRALLTSSHRHDNLTFLLQESLGADQSSLQEKKYPAGDMFYSWCFESGDRLSQPANPKSHSSFIDVTSIQLSHRRSTRREGGHVAAPEPQRPRQVRQRTVRGRSVPLRPLLGRIPVPPLRGHLPPSIPHPRRHGRPPSQRFSTDDDLGLTCPLGPGESARCPCASVTYQLFSGPGDRRFILDPDTGVLKQGPGRRLCSPAAPTSIRLWCRPSMTQHKSPNGLSLAGRPHALFSPSDQVCLRGSRRRISSTTSSTSKSTSPRTTSRRSPGLNLLFRSFSAFALLLLLLPLFASSSGPASYSLFAGVAERPVSLRPLFRVALRFKAQAVDPTPAEVSFRSGV</sequence>
<dbReference type="AlphaFoldDB" id="A0A423SP61"/>
<feature type="region of interest" description="Disordered" evidence="1">
    <location>
        <begin position="112"/>
        <end position="186"/>
    </location>
</feature>
<reference evidence="2 3" key="2">
    <citation type="submission" date="2019-01" db="EMBL/GenBank/DDBJ databases">
        <title>The decoding of complex shrimp genome reveals the adaptation for benthos swimmer, frequently molting mechanism and breeding impact on genome.</title>
        <authorList>
            <person name="Sun Y."/>
            <person name="Gao Y."/>
            <person name="Yu Y."/>
        </authorList>
    </citation>
    <scope>NUCLEOTIDE SEQUENCE [LARGE SCALE GENOMIC DNA]</scope>
    <source>
        <tissue evidence="2">Muscle</tissue>
    </source>
</reference>
<keyword evidence="3" id="KW-1185">Reference proteome</keyword>
<protein>
    <submittedName>
        <fullName evidence="2">Uncharacterized protein</fullName>
    </submittedName>
</protein>
<name>A0A423SP61_PENVA</name>
<feature type="region of interest" description="Disordered" evidence="1">
    <location>
        <begin position="285"/>
        <end position="308"/>
    </location>
</feature>
<feature type="compositionally biased region" description="Low complexity" evidence="1">
    <location>
        <begin position="290"/>
        <end position="308"/>
    </location>
</feature>